<dbReference type="Proteomes" id="UP000309038">
    <property type="component" value="Unassembled WGS sequence"/>
</dbReference>
<dbReference type="InterPro" id="IPR002110">
    <property type="entry name" value="Ankyrin_rpt"/>
</dbReference>
<organism evidence="3 4">
    <name type="scientific">Hermanssonia centrifuga</name>
    <dbReference type="NCBI Taxonomy" id="98765"/>
    <lineage>
        <taxon>Eukaryota</taxon>
        <taxon>Fungi</taxon>
        <taxon>Dikarya</taxon>
        <taxon>Basidiomycota</taxon>
        <taxon>Agaricomycotina</taxon>
        <taxon>Agaricomycetes</taxon>
        <taxon>Polyporales</taxon>
        <taxon>Meruliaceae</taxon>
        <taxon>Hermanssonia</taxon>
    </lineage>
</organism>
<name>A0A4S4KSL9_9APHY</name>
<keyword evidence="4" id="KW-1185">Reference proteome</keyword>
<dbReference type="PANTHER" id="PTHR24189">
    <property type="entry name" value="MYOTROPHIN"/>
    <property type="match status" value="1"/>
</dbReference>
<protein>
    <submittedName>
        <fullName evidence="3">Uncharacterized protein</fullName>
    </submittedName>
</protein>
<dbReference type="Gene3D" id="1.25.40.20">
    <property type="entry name" value="Ankyrin repeat-containing domain"/>
    <property type="match status" value="1"/>
</dbReference>
<dbReference type="SUPFAM" id="SSF48403">
    <property type="entry name" value="Ankyrin repeat"/>
    <property type="match status" value="1"/>
</dbReference>
<dbReference type="AlphaFoldDB" id="A0A4S4KSL9"/>
<proteinExistence type="predicted"/>
<evidence type="ECO:0000313" key="4">
    <source>
        <dbReference type="Proteomes" id="UP000309038"/>
    </source>
</evidence>
<comment type="caution">
    <text evidence="3">The sequence shown here is derived from an EMBL/GenBank/DDBJ whole genome shotgun (WGS) entry which is preliminary data.</text>
</comment>
<keyword evidence="2" id="KW-0040">ANK repeat</keyword>
<evidence type="ECO:0000256" key="1">
    <source>
        <dbReference type="ARBA" id="ARBA00022737"/>
    </source>
</evidence>
<dbReference type="Pfam" id="PF13606">
    <property type="entry name" value="Ank_3"/>
    <property type="match status" value="1"/>
</dbReference>
<dbReference type="InterPro" id="IPR050745">
    <property type="entry name" value="Multifunctional_regulatory"/>
</dbReference>
<accession>A0A4S4KSL9</accession>
<reference evidence="3 4" key="1">
    <citation type="submission" date="2019-02" db="EMBL/GenBank/DDBJ databases">
        <title>Genome sequencing of the rare red list fungi Phlebia centrifuga.</title>
        <authorList>
            <person name="Buettner E."/>
            <person name="Kellner H."/>
        </authorList>
    </citation>
    <scope>NUCLEOTIDE SEQUENCE [LARGE SCALE GENOMIC DNA]</scope>
    <source>
        <strain evidence="3 4">DSM 108282</strain>
    </source>
</reference>
<evidence type="ECO:0000313" key="3">
    <source>
        <dbReference type="EMBL" id="THH01387.1"/>
    </source>
</evidence>
<evidence type="ECO:0000256" key="2">
    <source>
        <dbReference type="ARBA" id="ARBA00023043"/>
    </source>
</evidence>
<dbReference type="InterPro" id="IPR036770">
    <property type="entry name" value="Ankyrin_rpt-contain_sf"/>
</dbReference>
<keyword evidence="1" id="KW-0677">Repeat</keyword>
<sequence length="674" mass="76715">MDAFGTIMSALHAAHKLYQVVKMIKDAPEEIQALQDQVQLMDTILPRIRDILQREGDSTSIALLVTKAEELTTSVNKFLDKATAMLDDKRKVKRLKWLFKADEAKGLAEKLKAFYGLLSAVCAAYTIQFPDRLRASLSELEGKLEESFAWMHVRLQGSFIDVHAHLDSTLVGVREIVQEELTMSMEIFMCTLLTALSRELRSMANEQRRSESHGSDQCSVLYDVTQATNVLAVSGQSLTSAQRDSLPSAMASSAFVPHLPPSISSIEPPCKHCGCQCHRAVSLWRTPKSLASIIGNHYVKFPFPHRVWPGLVQCDVPTCKKGWLMQVRSSLPYWFAQVEMQMRFEALPVHFCIQTPRVNPEIDWRLSLMVLERGADVFKELFYSGQATISDVDVYGLSLLHFAIWDIRKAKTDHQLNNMINAVSYLLEVGAPQEWQDGDGCTVAELTFYLIYHTVSRAQGLNDLIPLLNTPNEEGWTPLEYAIRYAPYAVEMLLDAGADLQLIQQPLHLAIYYLDSTGIGLLIRAGADANERGFDGSTPLSYITRWAYIKEWYEKINELVRHAGDKLDWDARDRRGMTALDYALERRLPMDFIRLLKRHSSRDILEQGRGSAIQVGNWKWTYGDDGYEYLYHPWACPHNIECPLCVVERTRIWEVSTEKEEQEEELPMPGRYTL</sequence>
<dbReference type="SMART" id="SM00248">
    <property type="entry name" value="ANK"/>
    <property type="match status" value="4"/>
</dbReference>
<gene>
    <name evidence="3" type="ORF">EW026_g1325</name>
</gene>
<dbReference type="EMBL" id="SGPJ01000025">
    <property type="protein sequence ID" value="THH01387.1"/>
    <property type="molecule type" value="Genomic_DNA"/>
</dbReference>